<evidence type="ECO:0000256" key="5">
    <source>
        <dbReference type="ARBA" id="ARBA00023242"/>
    </source>
</evidence>
<evidence type="ECO:0000256" key="4">
    <source>
        <dbReference type="ARBA" id="ARBA00023163"/>
    </source>
</evidence>
<organism evidence="8 9">
    <name type="scientific">Coccidioides posadasii RMSCC 3488</name>
    <dbReference type="NCBI Taxonomy" id="454284"/>
    <lineage>
        <taxon>Eukaryota</taxon>
        <taxon>Fungi</taxon>
        <taxon>Dikarya</taxon>
        <taxon>Ascomycota</taxon>
        <taxon>Pezizomycotina</taxon>
        <taxon>Eurotiomycetes</taxon>
        <taxon>Eurotiomycetidae</taxon>
        <taxon>Onygenales</taxon>
        <taxon>Onygenaceae</taxon>
        <taxon>Coccidioides</taxon>
    </lineage>
</organism>
<name>A0A0J6FGB5_COCPO</name>
<proteinExistence type="inferred from homology"/>
<dbReference type="GO" id="GO:0016592">
    <property type="term" value="C:mediator complex"/>
    <property type="evidence" value="ECO:0007669"/>
    <property type="project" value="InterPro"/>
</dbReference>
<evidence type="ECO:0000256" key="1">
    <source>
        <dbReference type="ARBA" id="ARBA00004123"/>
    </source>
</evidence>
<dbReference type="InterPro" id="IPR021627">
    <property type="entry name" value="Mediator_Med27"/>
</dbReference>
<feature type="coiled-coil region" evidence="6">
    <location>
        <begin position="145"/>
        <end position="182"/>
    </location>
</feature>
<reference evidence="9" key="3">
    <citation type="journal article" date="2010" name="Genome Res.">
        <title>Population genomic sequencing of Coccidioides fungi reveals recent hybridization and transposon control.</title>
        <authorList>
            <person name="Neafsey D.E."/>
            <person name="Barker B.M."/>
            <person name="Sharpton T.J."/>
            <person name="Stajich J.E."/>
            <person name="Park D.J."/>
            <person name="Whiston E."/>
            <person name="Hung C.-Y."/>
            <person name="McMahan C."/>
            <person name="White J."/>
            <person name="Sykes S."/>
            <person name="Heiman D."/>
            <person name="Young S."/>
            <person name="Zeng Q."/>
            <person name="Abouelleil A."/>
            <person name="Aftuck L."/>
            <person name="Bessette D."/>
            <person name="Brown A."/>
            <person name="FitzGerald M."/>
            <person name="Lui A."/>
            <person name="Macdonald J.P."/>
            <person name="Priest M."/>
            <person name="Orbach M.J."/>
            <person name="Galgiani J.N."/>
            <person name="Kirkland T.N."/>
            <person name="Cole G.T."/>
            <person name="Birren B.W."/>
            <person name="Henn M.R."/>
            <person name="Taylor J.W."/>
            <person name="Rounsley S.D."/>
        </authorList>
    </citation>
    <scope>NUCLEOTIDE SEQUENCE [LARGE SCALE GENOMIC DNA]</scope>
    <source>
        <strain evidence="9">RMSCC 3488</strain>
    </source>
</reference>
<comment type="subcellular location">
    <subcellularLocation>
        <location evidence="1">Nucleus</location>
    </subcellularLocation>
</comment>
<keyword evidence="4" id="KW-0804">Transcription</keyword>
<accession>A0A0J6FGB5</accession>
<dbReference type="VEuPathDB" id="FungiDB:CPAG_05646"/>
<dbReference type="Pfam" id="PF11571">
    <property type="entry name" value="Med27"/>
    <property type="match status" value="1"/>
</dbReference>
<dbReference type="EMBL" id="DS268111">
    <property type="protein sequence ID" value="KMM69328.1"/>
    <property type="molecule type" value="Genomic_DNA"/>
</dbReference>
<feature type="region of interest" description="Disordered" evidence="7">
    <location>
        <begin position="1"/>
        <end position="37"/>
    </location>
</feature>
<evidence type="ECO:0000313" key="8">
    <source>
        <dbReference type="EMBL" id="KMM69328.1"/>
    </source>
</evidence>
<evidence type="ECO:0000313" key="9">
    <source>
        <dbReference type="Proteomes" id="UP000054567"/>
    </source>
</evidence>
<evidence type="ECO:0000256" key="2">
    <source>
        <dbReference type="ARBA" id="ARBA00008048"/>
    </source>
</evidence>
<protein>
    <submittedName>
        <fullName evidence="8">Uncharacterized protein</fullName>
    </submittedName>
</protein>
<dbReference type="AlphaFoldDB" id="A0A0J6FGB5"/>
<gene>
    <name evidence="8" type="ORF">CPAG_05646</name>
</gene>
<dbReference type="OrthoDB" id="10254221at2759"/>
<dbReference type="Proteomes" id="UP000054567">
    <property type="component" value="Unassembled WGS sequence"/>
</dbReference>
<keyword evidence="3" id="KW-0805">Transcription regulation</keyword>
<sequence>MAAPLDSGSSAIPPKSSESLEKSQTNAPNTAPDDWDSERRLVLALAQLQEMETKIQKLRTLVPTRLWSPLVPVIAEKKGDIRLPRPKSPQELFDQLGQAAREGNEEIEAFRAAWRSPEMQATWDHVNGKIKESGGNYPRGIGMWQRDYNVILKQLDAEVENKKEEEERKEREEEEMKLLASIGNGWRGIVESFATNEASGLAIKVIPSPDNTGQFSILLRNVSLFFFVQQVNDIDGQRVQEWRVTMEPRAHATKLGQDIFDCIQSRDRKWDLKYLLNFISSYSNIKAAPCIGCNSLIDSKAQLPVIRKPKLVRSSESGSVFVWEPFHPACV</sequence>
<keyword evidence="6" id="KW-0175">Coiled coil</keyword>
<reference evidence="8 9" key="1">
    <citation type="submission" date="2007-06" db="EMBL/GenBank/DDBJ databases">
        <title>The Genome Sequence of Coccidioides posadasii RMSCC_3488.</title>
        <authorList>
            <consortium name="Coccidioides Genome Resources Consortium"/>
            <consortium name="The Broad Institute Genome Sequencing Platform"/>
            <person name="Henn M.R."/>
            <person name="Sykes S."/>
            <person name="Young S."/>
            <person name="Jaffe D."/>
            <person name="Berlin A."/>
            <person name="Alvarez P."/>
            <person name="Butler J."/>
            <person name="Gnerre S."/>
            <person name="Grabherr M."/>
            <person name="Mauceli E."/>
            <person name="Brockman W."/>
            <person name="Kodira C."/>
            <person name="Alvarado L."/>
            <person name="Zeng Q."/>
            <person name="Crawford M."/>
            <person name="Antoine C."/>
            <person name="Devon K."/>
            <person name="Galgiani J."/>
            <person name="Orsborn K."/>
            <person name="Lewis M.L."/>
            <person name="Nusbaum C."/>
            <person name="Galagan J."/>
            <person name="Birren B."/>
        </authorList>
    </citation>
    <scope>NUCLEOTIDE SEQUENCE [LARGE SCALE GENOMIC DNA]</scope>
    <source>
        <strain evidence="8 9">RMSCC 3488</strain>
    </source>
</reference>
<evidence type="ECO:0000256" key="6">
    <source>
        <dbReference type="SAM" id="Coils"/>
    </source>
</evidence>
<evidence type="ECO:0000256" key="3">
    <source>
        <dbReference type="ARBA" id="ARBA00023015"/>
    </source>
</evidence>
<evidence type="ECO:0000256" key="7">
    <source>
        <dbReference type="SAM" id="MobiDB-lite"/>
    </source>
</evidence>
<reference evidence="9" key="2">
    <citation type="journal article" date="2009" name="Genome Res.">
        <title>Comparative genomic analyses of the human fungal pathogens Coccidioides and their relatives.</title>
        <authorList>
            <person name="Sharpton T.J."/>
            <person name="Stajich J.E."/>
            <person name="Rounsley S.D."/>
            <person name="Gardner M.J."/>
            <person name="Wortman J.R."/>
            <person name="Jordar V.S."/>
            <person name="Maiti R."/>
            <person name="Kodira C.D."/>
            <person name="Neafsey D.E."/>
            <person name="Zeng Q."/>
            <person name="Hung C.-Y."/>
            <person name="McMahan C."/>
            <person name="Muszewska A."/>
            <person name="Grynberg M."/>
            <person name="Mandel M.A."/>
            <person name="Kellner E.M."/>
            <person name="Barker B.M."/>
            <person name="Galgiani J.N."/>
            <person name="Orbach M.J."/>
            <person name="Kirkland T.N."/>
            <person name="Cole G.T."/>
            <person name="Henn M.R."/>
            <person name="Birren B.W."/>
            <person name="Taylor J.W."/>
        </authorList>
    </citation>
    <scope>NUCLEOTIDE SEQUENCE [LARGE SCALE GENOMIC DNA]</scope>
    <source>
        <strain evidence="9">RMSCC 3488</strain>
    </source>
</reference>
<keyword evidence="5" id="KW-0539">Nucleus</keyword>
<comment type="similarity">
    <text evidence="2">Belongs to the Mediator complex subunit 27 family.</text>
</comment>